<evidence type="ECO:0000256" key="2">
    <source>
        <dbReference type="ARBA" id="ARBA00023002"/>
    </source>
</evidence>
<accession>A0ABV5UJQ1</accession>
<feature type="domain" description="Aldehyde dehydrogenase" evidence="5">
    <location>
        <begin position="38"/>
        <end position="489"/>
    </location>
</feature>
<dbReference type="InterPro" id="IPR016162">
    <property type="entry name" value="Ald_DH_N"/>
</dbReference>
<evidence type="ECO:0000313" key="7">
    <source>
        <dbReference type="Proteomes" id="UP001589536"/>
    </source>
</evidence>
<feature type="active site" evidence="3">
    <location>
        <position position="269"/>
    </location>
</feature>
<dbReference type="Gene3D" id="3.40.605.10">
    <property type="entry name" value="Aldehyde Dehydrogenase, Chain A, domain 1"/>
    <property type="match status" value="1"/>
</dbReference>
<dbReference type="Gene3D" id="3.40.309.10">
    <property type="entry name" value="Aldehyde Dehydrogenase, Chain A, domain 2"/>
    <property type="match status" value="1"/>
</dbReference>
<dbReference type="InterPro" id="IPR015590">
    <property type="entry name" value="Aldehyde_DH_dom"/>
</dbReference>
<keyword evidence="7" id="KW-1185">Reference proteome</keyword>
<dbReference type="InterPro" id="IPR016161">
    <property type="entry name" value="Ald_DH/histidinol_DH"/>
</dbReference>
<dbReference type="Pfam" id="PF00171">
    <property type="entry name" value="Aldedh"/>
    <property type="match status" value="1"/>
</dbReference>
<evidence type="ECO:0000256" key="1">
    <source>
        <dbReference type="ARBA" id="ARBA00009986"/>
    </source>
</evidence>
<dbReference type="Proteomes" id="UP001589536">
    <property type="component" value="Unassembled WGS sequence"/>
</dbReference>
<comment type="similarity">
    <text evidence="1 4">Belongs to the aldehyde dehydrogenase family.</text>
</comment>
<keyword evidence="2 4" id="KW-0560">Oxidoreductase</keyword>
<evidence type="ECO:0000256" key="4">
    <source>
        <dbReference type="RuleBase" id="RU003345"/>
    </source>
</evidence>
<dbReference type="InterPro" id="IPR016163">
    <property type="entry name" value="Ald_DH_C"/>
</dbReference>
<dbReference type="PANTHER" id="PTHR42804">
    <property type="entry name" value="ALDEHYDE DEHYDROGENASE"/>
    <property type="match status" value="1"/>
</dbReference>
<dbReference type="PANTHER" id="PTHR42804:SF1">
    <property type="entry name" value="ALDEHYDE DEHYDROGENASE-RELATED"/>
    <property type="match status" value="1"/>
</dbReference>
<name>A0ABV5UJQ1_9MICC</name>
<dbReference type="RefSeq" id="WP_345049592.1">
    <property type="nucleotide sequence ID" value="NZ_BAABED010000001.1"/>
</dbReference>
<proteinExistence type="inferred from homology"/>
<sequence length="496" mass="52020">MLGVVINTKVSLHSAQSVHVEQELSLRIGGTFERGRGPAFPVLNPATEQTIAEVQSADLEQVERAVAAARAGLDRKEMGSAEERSAALTRLADVIESHADEILAVSVNEVGTPVSTARNLHVDTPLRALRWLAQGTLTDRTEYLGRDDGPPASNSKVIYRPVGVVAGIAAYNYPLLFAVIKVGAAFAAGCPSVLLSSPNAPLGILNFGRFVEEAGWPASSVSVLAGGVDVAQHLIKQPDVAKVTFTGSVPAGKAVMATAAGGLRDVVLELGGKSAAIVLPSADAASVVGPIHSRYLRNAGQGCASPTRILVHESALETFLQHSRDYFSSVAVGDPWDTQTLVGPVISERHRQTVQGYIDSAVADGGVVLARGHKPAGPGWWVQPTLLGGLGNDARVNQEEIFGPVATVMTYSTVEEAVAIANDSTFGLHATVWGPLEEAMDVAYRLDVGQVSINGGGAKRPDAPNGGWKNSGIGREFGEAGIREFLEAVHIQWPVP</sequence>
<reference evidence="6 7" key="1">
    <citation type="submission" date="2024-09" db="EMBL/GenBank/DDBJ databases">
        <authorList>
            <person name="Sun Q."/>
            <person name="Mori K."/>
        </authorList>
    </citation>
    <scope>NUCLEOTIDE SEQUENCE [LARGE SCALE GENOMIC DNA]</scope>
    <source>
        <strain evidence="6 7">JCM 13519</strain>
    </source>
</reference>
<protein>
    <submittedName>
        <fullName evidence="6">Aldehyde dehydrogenase family protein</fullName>
    </submittedName>
</protein>
<evidence type="ECO:0000256" key="3">
    <source>
        <dbReference type="PROSITE-ProRule" id="PRU10007"/>
    </source>
</evidence>
<evidence type="ECO:0000259" key="5">
    <source>
        <dbReference type="Pfam" id="PF00171"/>
    </source>
</evidence>
<dbReference type="InterPro" id="IPR029510">
    <property type="entry name" value="Ald_DH_CS_GLU"/>
</dbReference>
<evidence type="ECO:0000313" key="6">
    <source>
        <dbReference type="EMBL" id="MFB9712753.1"/>
    </source>
</evidence>
<dbReference type="PROSITE" id="PS00687">
    <property type="entry name" value="ALDEHYDE_DEHYDR_GLU"/>
    <property type="match status" value="1"/>
</dbReference>
<organism evidence="6 7">
    <name type="scientific">Arthrobacter methylotrophus</name>
    <dbReference type="NCBI Taxonomy" id="121291"/>
    <lineage>
        <taxon>Bacteria</taxon>
        <taxon>Bacillati</taxon>
        <taxon>Actinomycetota</taxon>
        <taxon>Actinomycetes</taxon>
        <taxon>Micrococcales</taxon>
        <taxon>Micrococcaceae</taxon>
        <taxon>Arthrobacter</taxon>
    </lineage>
</organism>
<dbReference type="SUPFAM" id="SSF53720">
    <property type="entry name" value="ALDH-like"/>
    <property type="match status" value="1"/>
</dbReference>
<dbReference type="EMBL" id="JBHMBH010000006">
    <property type="protein sequence ID" value="MFB9712753.1"/>
    <property type="molecule type" value="Genomic_DNA"/>
</dbReference>
<comment type="caution">
    <text evidence="6">The sequence shown here is derived from an EMBL/GenBank/DDBJ whole genome shotgun (WGS) entry which is preliminary data.</text>
</comment>
<gene>
    <name evidence="6" type="ORF">ACFFPI_01095</name>
</gene>